<dbReference type="GO" id="GO:0000160">
    <property type="term" value="P:phosphorelay signal transduction system"/>
    <property type="evidence" value="ECO:0007669"/>
    <property type="project" value="InterPro"/>
</dbReference>
<proteinExistence type="predicted"/>
<dbReference type="Proteomes" id="UP000068447">
    <property type="component" value="Chromosome"/>
</dbReference>
<dbReference type="AlphaFoldDB" id="A0A0U2JJH3"/>
<dbReference type="EMBL" id="CP013650">
    <property type="protein sequence ID" value="ALS99574.1"/>
    <property type="molecule type" value="Genomic_DNA"/>
</dbReference>
<dbReference type="PROSITE" id="PS50110">
    <property type="entry name" value="RESPONSE_REGULATORY"/>
    <property type="match status" value="1"/>
</dbReference>
<evidence type="ECO:0000259" key="5">
    <source>
        <dbReference type="PROSITE" id="PS50110"/>
    </source>
</evidence>
<name>A0A0U2JJH3_9ALTE</name>
<dbReference type="KEGG" id="lal:AT746_15790"/>
<dbReference type="OrthoDB" id="9796655at2"/>
<evidence type="ECO:0000313" key="7">
    <source>
        <dbReference type="Proteomes" id="UP000068447"/>
    </source>
</evidence>
<dbReference type="CDD" id="cd06170">
    <property type="entry name" value="LuxR_C_like"/>
    <property type="match status" value="1"/>
</dbReference>
<accession>A0A0U2JJH3</accession>
<dbReference type="PANTHER" id="PTHR43214:SF43">
    <property type="entry name" value="TWO-COMPONENT RESPONSE REGULATOR"/>
    <property type="match status" value="1"/>
</dbReference>
<dbReference type="SUPFAM" id="SSF52172">
    <property type="entry name" value="CheY-like"/>
    <property type="match status" value="1"/>
</dbReference>
<feature type="domain" description="Response regulatory" evidence="5">
    <location>
        <begin position="3"/>
        <end position="121"/>
    </location>
</feature>
<dbReference type="SMART" id="SM00421">
    <property type="entry name" value="HTH_LUXR"/>
    <property type="match status" value="1"/>
</dbReference>
<dbReference type="PROSITE" id="PS50043">
    <property type="entry name" value="HTH_LUXR_2"/>
    <property type="match status" value="1"/>
</dbReference>
<dbReference type="CDD" id="cd17535">
    <property type="entry name" value="REC_NarL-like"/>
    <property type="match status" value="1"/>
</dbReference>
<dbReference type="PANTHER" id="PTHR43214">
    <property type="entry name" value="TWO-COMPONENT RESPONSE REGULATOR"/>
    <property type="match status" value="1"/>
</dbReference>
<feature type="domain" description="HTH luxR-type" evidence="4">
    <location>
        <begin position="148"/>
        <end position="213"/>
    </location>
</feature>
<dbReference type="InterPro" id="IPR039420">
    <property type="entry name" value="WalR-like"/>
</dbReference>
<evidence type="ECO:0000256" key="2">
    <source>
        <dbReference type="ARBA" id="ARBA00023125"/>
    </source>
</evidence>
<evidence type="ECO:0000256" key="1">
    <source>
        <dbReference type="ARBA" id="ARBA00022553"/>
    </source>
</evidence>
<dbReference type="SUPFAM" id="SSF46894">
    <property type="entry name" value="C-terminal effector domain of the bipartite response regulators"/>
    <property type="match status" value="1"/>
</dbReference>
<dbReference type="GO" id="GO:0006355">
    <property type="term" value="P:regulation of DNA-templated transcription"/>
    <property type="evidence" value="ECO:0007669"/>
    <property type="project" value="InterPro"/>
</dbReference>
<dbReference type="InterPro" id="IPR058245">
    <property type="entry name" value="NreC/VraR/RcsB-like_REC"/>
</dbReference>
<keyword evidence="2" id="KW-0238">DNA-binding</keyword>
<dbReference type="Gene3D" id="3.40.50.2300">
    <property type="match status" value="1"/>
</dbReference>
<dbReference type="InterPro" id="IPR011006">
    <property type="entry name" value="CheY-like_superfamily"/>
</dbReference>
<dbReference type="Pfam" id="PF00196">
    <property type="entry name" value="GerE"/>
    <property type="match status" value="1"/>
</dbReference>
<evidence type="ECO:0000256" key="3">
    <source>
        <dbReference type="PROSITE-ProRule" id="PRU00169"/>
    </source>
</evidence>
<sequence length="215" mass="23535">MIKLLLVDDQQLLRQGIASLLGLSDKVQLMAQANDGEQALNWLQTHPDTVDVVLMDIRMPRMDGIQTLTAMAEQGINIPAIILTTFDDHELLIQALKAGAKGYLLKDVSLEVLVAGIQAVHRGGTLIQPAITSTLIDSLKGLKSDFEHYQQPEALSDKEMEILRLMAAGCSNKEIAQSLFKSEGTVKNQVSNLLSKLGVRDRTRAVLRAIEQGLI</sequence>
<evidence type="ECO:0000313" key="6">
    <source>
        <dbReference type="EMBL" id="ALS99574.1"/>
    </source>
</evidence>
<organism evidence="6 7">
    <name type="scientific">Lacimicrobium alkaliphilum</name>
    <dbReference type="NCBI Taxonomy" id="1526571"/>
    <lineage>
        <taxon>Bacteria</taxon>
        <taxon>Pseudomonadati</taxon>
        <taxon>Pseudomonadota</taxon>
        <taxon>Gammaproteobacteria</taxon>
        <taxon>Alteromonadales</taxon>
        <taxon>Alteromonadaceae</taxon>
        <taxon>Lacimicrobium</taxon>
    </lineage>
</organism>
<dbReference type="PRINTS" id="PR00038">
    <property type="entry name" value="HTHLUXR"/>
</dbReference>
<dbReference type="RefSeq" id="WP_062482180.1">
    <property type="nucleotide sequence ID" value="NZ_CP013650.1"/>
</dbReference>
<dbReference type="InterPro" id="IPR000792">
    <property type="entry name" value="Tscrpt_reg_LuxR_C"/>
</dbReference>
<dbReference type="InterPro" id="IPR016032">
    <property type="entry name" value="Sig_transdc_resp-reg_C-effctor"/>
</dbReference>
<dbReference type="Pfam" id="PF00072">
    <property type="entry name" value="Response_reg"/>
    <property type="match status" value="1"/>
</dbReference>
<keyword evidence="1 3" id="KW-0597">Phosphoprotein</keyword>
<reference evidence="6 7" key="1">
    <citation type="submission" date="2015-12" db="EMBL/GenBank/DDBJ databases">
        <title>Complete genome of Lacimicrobium alkaliphilum KCTC 32984.</title>
        <authorList>
            <person name="Kim S.-G."/>
            <person name="Lee Y.-J."/>
        </authorList>
    </citation>
    <scope>NUCLEOTIDE SEQUENCE [LARGE SCALE GENOMIC DNA]</scope>
    <source>
        <strain evidence="6 7">YelD216</strain>
    </source>
</reference>
<dbReference type="GO" id="GO:0003677">
    <property type="term" value="F:DNA binding"/>
    <property type="evidence" value="ECO:0007669"/>
    <property type="project" value="UniProtKB-KW"/>
</dbReference>
<dbReference type="STRING" id="1526571.AT746_15790"/>
<feature type="modified residue" description="4-aspartylphosphate" evidence="3">
    <location>
        <position position="56"/>
    </location>
</feature>
<dbReference type="SMART" id="SM00448">
    <property type="entry name" value="REC"/>
    <property type="match status" value="1"/>
</dbReference>
<protein>
    <submittedName>
        <fullName evidence="6">LuxR family transcriptional regulator</fullName>
    </submittedName>
</protein>
<evidence type="ECO:0000259" key="4">
    <source>
        <dbReference type="PROSITE" id="PS50043"/>
    </source>
</evidence>
<dbReference type="InterPro" id="IPR001789">
    <property type="entry name" value="Sig_transdc_resp-reg_receiver"/>
</dbReference>
<keyword evidence="7" id="KW-1185">Reference proteome</keyword>
<gene>
    <name evidence="6" type="ORF">AT746_15790</name>
</gene>